<proteinExistence type="predicted"/>
<dbReference type="VEuPathDB" id="FungiDB:QG37_07074"/>
<comment type="caution">
    <text evidence="1">The sequence shown here is derived from an EMBL/GenBank/DDBJ whole genome shotgun (WGS) entry which is preliminary data.</text>
</comment>
<reference evidence="2" key="1">
    <citation type="journal article" date="2015" name="BMC Genomics">
        <title>Draft genome of a commonly misdiagnosed multidrug resistant pathogen Candida auris.</title>
        <authorList>
            <person name="Chatterjee S."/>
            <person name="Alampalli S.V."/>
            <person name="Nageshan R.K."/>
            <person name="Chettiar S.T."/>
            <person name="Joshi S."/>
            <person name="Tatu U.S."/>
        </authorList>
    </citation>
    <scope>NUCLEOTIDE SEQUENCE [LARGE SCALE GENOMIC DNA]</scope>
    <source>
        <strain evidence="2">6684</strain>
    </source>
</reference>
<dbReference type="AlphaFoldDB" id="A0A0L0NRJ7"/>
<name>A0A0L0NRJ7_CANAR</name>
<dbReference type="EMBL" id="LGST01000052">
    <property type="protein sequence ID" value="KND96634.1"/>
    <property type="molecule type" value="Genomic_DNA"/>
</dbReference>
<evidence type="ECO:0000313" key="2">
    <source>
        <dbReference type="Proteomes" id="UP000037122"/>
    </source>
</evidence>
<dbReference type="Proteomes" id="UP000037122">
    <property type="component" value="Unassembled WGS sequence"/>
</dbReference>
<evidence type="ECO:0000313" key="1">
    <source>
        <dbReference type="EMBL" id="KND96634.1"/>
    </source>
</evidence>
<accession>A0A0L0NRJ7</accession>
<gene>
    <name evidence="1" type="ORF">QG37_07074</name>
</gene>
<protein>
    <submittedName>
        <fullName evidence="1">Uncharacterized protein</fullName>
    </submittedName>
</protein>
<organism evidence="1 2">
    <name type="scientific">Candidozyma auris</name>
    <name type="common">Yeast</name>
    <name type="synonym">Candida auris</name>
    <dbReference type="NCBI Taxonomy" id="498019"/>
    <lineage>
        <taxon>Eukaryota</taxon>
        <taxon>Fungi</taxon>
        <taxon>Dikarya</taxon>
        <taxon>Ascomycota</taxon>
        <taxon>Saccharomycotina</taxon>
        <taxon>Pichiomycetes</taxon>
        <taxon>Metschnikowiaceae</taxon>
        <taxon>Candidozyma</taxon>
    </lineage>
</organism>
<sequence>MRRQTVKTLLRTKYLVERQQPMSINVMMLRNRLFKSLYRTRQLLRWIGISKKEMGFSAETSHALVKMHWLEKIQRKDLDLPSIQTEICGARIFLRNKSWLR</sequence>